<sequence length="49" mass="5612">MKSTYTPLNFGLGDTIDMLREHVNAFATEHIAPIAAEIDRDNQFPNHLW</sequence>
<proteinExistence type="predicted"/>
<dbReference type="Pfam" id="PF02771">
    <property type="entry name" value="Acyl-CoA_dh_N"/>
    <property type="match status" value="1"/>
</dbReference>
<accession>A0A7Y0XFL3</accession>
<dbReference type="InterPro" id="IPR037069">
    <property type="entry name" value="AcylCoA_DH/ox_N_sf"/>
</dbReference>
<dbReference type="GO" id="GO:0050660">
    <property type="term" value="F:flavin adenine dinucleotide binding"/>
    <property type="evidence" value="ECO:0007669"/>
    <property type="project" value="InterPro"/>
</dbReference>
<evidence type="ECO:0000259" key="1">
    <source>
        <dbReference type="Pfam" id="PF02771"/>
    </source>
</evidence>
<dbReference type="InterPro" id="IPR009100">
    <property type="entry name" value="AcylCoA_DH/oxidase_NM_dom_sf"/>
</dbReference>
<feature type="non-terminal residue" evidence="2">
    <location>
        <position position="49"/>
    </location>
</feature>
<evidence type="ECO:0000313" key="2">
    <source>
        <dbReference type="EMBL" id="NMU87008.1"/>
    </source>
</evidence>
<dbReference type="AlphaFoldDB" id="A0A7Y0XFL3"/>
<gene>
    <name evidence="2" type="ORF">HKB16_29605</name>
</gene>
<reference evidence="2 3" key="1">
    <citation type="submission" date="2020-04" db="EMBL/GenBank/DDBJ databases">
        <title>Whole-genome sequencing of Vibrio spp. from China reveals different genetic environments of blaCTX-M-14 among diverse lineages.</title>
        <authorList>
            <person name="Zheng Z."/>
            <person name="Ye L."/>
            <person name="Chen S."/>
        </authorList>
    </citation>
    <scope>NUCLEOTIDE SEQUENCE [LARGE SCALE GENOMIC DNA]</scope>
    <source>
        <strain evidence="2 3">Vb0551</strain>
    </source>
</reference>
<dbReference type="Proteomes" id="UP000518904">
    <property type="component" value="Unassembled WGS sequence"/>
</dbReference>
<protein>
    <submittedName>
        <fullName evidence="2">Isovaleryl-CoA dehydrogenase</fullName>
    </submittedName>
</protein>
<organism evidence="2 3">
    <name type="scientific">Vibrio parahaemolyticus</name>
    <dbReference type="NCBI Taxonomy" id="670"/>
    <lineage>
        <taxon>Bacteria</taxon>
        <taxon>Pseudomonadati</taxon>
        <taxon>Pseudomonadota</taxon>
        <taxon>Gammaproteobacteria</taxon>
        <taxon>Vibrionales</taxon>
        <taxon>Vibrionaceae</taxon>
        <taxon>Vibrio</taxon>
    </lineage>
</organism>
<dbReference type="GO" id="GO:0016627">
    <property type="term" value="F:oxidoreductase activity, acting on the CH-CH group of donors"/>
    <property type="evidence" value="ECO:0007669"/>
    <property type="project" value="InterPro"/>
</dbReference>
<dbReference type="Gene3D" id="1.10.540.10">
    <property type="entry name" value="Acyl-CoA dehydrogenase/oxidase, N-terminal domain"/>
    <property type="match status" value="1"/>
</dbReference>
<feature type="domain" description="Acyl-CoA dehydrogenase/oxidase N-terminal" evidence="1">
    <location>
        <begin position="15"/>
        <end position="49"/>
    </location>
</feature>
<comment type="caution">
    <text evidence="2">The sequence shown here is derived from an EMBL/GenBank/DDBJ whole genome shotgun (WGS) entry which is preliminary data.</text>
</comment>
<name>A0A7Y0XFL3_VIBPH</name>
<dbReference type="SUPFAM" id="SSF56645">
    <property type="entry name" value="Acyl-CoA dehydrogenase NM domain-like"/>
    <property type="match status" value="1"/>
</dbReference>
<evidence type="ECO:0000313" key="3">
    <source>
        <dbReference type="Proteomes" id="UP000518904"/>
    </source>
</evidence>
<dbReference type="EMBL" id="JABCLB010002560">
    <property type="protein sequence ID" value="NMU87008.1"/>
    <property type="molecule type" value="Genomic_DNA"/>
</dbReference>
<dbReference type="InterPro" id="IPR013786">
    <property type="entry name" value="AcylCoA_DH/ox_N"/>
</dbReference>